<accession>A0A8T2CCI5</accession>
<comment type="caution">
    <text evidence="2">The sequence shown here is derived from an EMBL/GenBank/DDBJ whole genome shotgun (WGS) entry which is preliminary data.</text>
</comment>
<evidence type="ECO:0000259" key="1">
    <source>
        <dbReference type="Pfam" id="PF14309"/>
    </source>
</evidence>
<organism evidence="2 3">
    <name type="scientific">Arabidopsis suecica</name>
    <name type="common">Swedish thale-cress</name>
    <name type="synonym">Cardaminopsis suecica</name>
    <dbReference type="NCBI Taxonomy" id="45249"/>
    <lineage>
        <taxon>Eukaryota</taxon>
        <taxon>Viridiplantae</taxon>
        <taxon>Streptophyta</taxon>
        <taxon>Embryophyta</taxon>
        <taxon>Tracheophyta</taxon>
        <taxon>Spermatophyta</taxon>
        <taxon>Magnoliopsida</taxon>
        <taxon>eudicotyledons</taxon>
        <taxon>Gunneridae</taxon>
        <taxon>Pentapetalae</taxon>
        <taxon>rosids</taxon>
        <taxon>malvids</taxon>
        <taxon>Brassicales</taxon>
        <taxon>Brassicaceae</taxon>
        <taxon>Camelineae</taxon>
        <taxon>Arabidopsis</taxon>
    </lineage>
</organism>
<dbReference type="EMBL" id="JAEFBJ010000006">
    <property type="protein sequence ID" value="KAG7595453.1"/>
    <property type="molecule type" value="Genomic_DNA"/>
</dbReference>
<dbReference type="PANTHER" id="PTHR47212">
    <property type="entry name" value="ADHESIN-LIKE PROTEIN, PUTATIVE (DUF3741)-RELATED"/>
    <property type="match status" value="1"/>
</dbReference>
<dbReference type="OrthoDB" id="1079947at2759"/>
<dbReference type="Pfam" id="PF14309">
    <property type="entry name" value="DUF4378"/>
    <property type="match status" value="1"/>
</dbReference>
<sequence length="452" mass="52814">MSIKNHVEEKLRSNRQERDQLGWISGFFRRKKRSPQEVDNEHNSSEDSRLMGRNKAKNLHLFLSEIMRKLKHAIRKEKPRYDRRLLGKEKSFQKYSSTKDHFFLERMTSVSQKRFHQEHYGSKMSKNGDYDPNMATSKQVQRNQERIVWLPEYSSPFSSPGRIWKQNSKTVLSRSSSDDFTKSETIADDSITMKEIGTATSSEGSSSPLVSKNNQIVDEMSKVAAYGAENEGEILEETLSLPSVGSPSHYISKTEEYDLVLEPLFIEYEISPARGEAKIQPLSNQLQENNRPMDDKETVFKYVKAVLDAIDSNWEELYLKTEFSDQLLYPALISNIPFYPNQLCVEHELLFDCINEVLFEFCRFPQWIPFVETRTQVFSFSVESIVPEVQEKVYCHLLPMQVRRSLEQRVREDMAKHRSWIDIRCDLECIGFETSELILNELLEQLMLELDL</sequence>
<evidence type="ECO:0000313" key="2">
    <source>
        <dbReference type="EMBL" id="KAG7595453.1"/>
    </source>
</evidence>
<evidence type="ECO:0000313" key="3">
    <source>
        <dbReference type="Proteomes" id="UP000694251"/>
    </source>
</evidence>
<dbReference type="InterPro" id="IPR025486">
    <property type="entry name" value="DUF4378"/>
</dbReference>
<feature type="domain" description="DUF4378" evidence="1">
    <location>
        <begin position="300"/>
        <end position="444"/>
    </location>
</feature>
<gene>
    <name evidence="2" type="ORF">ISN44_As06g000550</name>
</gene>
<name>A0A8T2CCI5_ARASU</name>
<protein>
    <recommendedName>
        <fullName evidence="1">DUF4378 domain-containing protein</fullName>
    </recommendedName>
</protein>
<dbReference type="Proteomes" id="UP000694251">
    <property type="component" value="Chromosome 6"/>
</dbReference>
<proteinExistence type="predicted"/>
<keyword evidence="3" id="KW-1185">Reference proteome</keyword>
<dbReference type="PANTHER" id="PTHR47212:SF11">
    <property type="entry name" value="PHOSPHATIDYLINOSITOL N-ACETYGLUCOSAMINLYTRANSFERASE SUBUNIT P-LIKE PROTEIN"/>
    <property type="match status" value="1"/>
</dbReference>
<dbReference type="AlphaFoldDB" id="A0A8T2CCI5"/>
<reference evidence="2 3" key="1">
    <citation type="submission" date="2020-12" db="EMBL/GenBank/DDBJ databases">
        <title>Concerted genomic and epigenomic changes stabilize Arabidopsis allopolyploids.</title>
        <authorList>
            <person name="Chen Z."/>
        </authorList>
    </citation>
    <scope>NUCLEOTIDE SEQUENCE [LARGE SCALE GENOMIC DNA]</scope>
    <source>
        <strain evidence="2">As9502</strain>
        <tissue evidence="2">Leaf</tissue>
    </source>
</reference>